<dbReference type="InterPro" id="IPR012340">
    <property type="entry name" value="NA-bd_OB-fold"/>
</dbReference>
<sequence length="116" mass="13067">MKKLLLTFTLCIVFFMAKSQTTVAIKDVVNHVGKEVTLCDSVYSARSLDNLSLLNLGGSFPKEVITIVVFKADRSKFEKDPVNLFENKRICVTGKVTLYKEKLQIVVNDPKQLKTN</sequence>
<evidence type="ECO:0000313" key="3">
    <source>
        <dbReference type="Proteomes" id="UP000219281"/>
    </source>
</evidence>
<keyword evidence="1" id="KW-0732">Signal</keyword>
<organism evidence="2 3">
    <name type="scientific">Pedobacter xixiisoli</name>
    <dbReference type="NCBI Taxonomy" id="1476464"/>
    <lineage>
        <taxon>Bacteria</taxon>
        <taxon>Pseudomonadati</taxon>
        <taxon>Bacteroidota</taxon>
        <taxon>Sphingobacteriia</taxon>
        <taxon>Sphingobacteriales</taxon>
        <taxon>Sphingobacteriaceae</taxon>
        <taxon>Pedobacter</taxon>
    </lineage>
</organism>
<proteinExistence type="predicted"/>
<dbReference type="EMBL" id="OCMT01000003">
    <property type="protein sequence ID" value="SOD18926.1"/>
    <property type="molecule type" value="Genomic_DNA"/>
</dbReference>
<name>A0A286AAJ2_9SPHI</name>
<protein>
    <recommendedName>
        <fullName evidence="4">Micrococcal nuclease</fullName>
    </recommendedName>
</protein>
<keyword evidence="3" id="KW-1185">Reference proteome</keyword>
<evidence type="ECO:0008006" key="4">
    <source>
        <dbReference type="Google" id="ProtNLM"/>
    </source>
</evidence>
<evidence type="ECO:0000256" key="1">
    <source>
        <dbReference type="SAM" id="SignalP"/>
    </source>
</evidence>
<reference evidence="3" key="1">
    <citation type="submission" date="2017-09" db="EMBL/GenBank/DDBJ databases">
        <authorList>
            <person name="Varghese N."/>
            <person name="Submissions S."/>
        </authorList>
    </citation>
    <scope>NUCLEOTIDE SEQUENCE [LARGE SCALE GENOMIC DNA]</scope>
    <source>
        <strain evidence="3">CGMCC 1.12803</strain>
    </source>
</reference>
<dbReference type="RefSeq" id="WP_138765852.1">
    <property type="nucleotide sequence ID" value="NZ_OCMT01000003.1"/>
</dbReference>
<feature type="chain" id="PRO_5012380125" description="Micrococcal nuclease" evidence="1">
    <location>
        <begin position="20"/>
        <end position="116"/>
    </location>
</feature>
<dbReference type="AlphaFoldDB" id="A0A286AAJ2"/>
<feature type="signal peptide" evidence="1">
    <location>
        <begin position="1"/>
        <end position="19"/>
    </location>
</feature>
<gene>
    <name evidence="2" type="ORF">SAMN06297358_3256</name>
</gene>
<dbReference type="Proteomes" id="UP000219281">
    <property type="component" value="Unassembled WGS sequence"/>
</dbReference>
<accession>A0A286AAJ2</accession>
<evidence type="ECO:0000313" key="2">
    <source>
        <dbReference type="EMBL" id="SOD18926.1"/>
    </source>
</evidence>
<dbReference type="OrthoDB" id="1524522at2"/>
<dbReference type="Gene3D" id="2.40.50.140">
    <property type="entry name" value="Nucleic acid-binding proteins"/>
    <property type="match status" value="1"/>
</dbReference>